<feature type="domain" description="Multidrug resistance protein MdtA-like alpha-helical hairpin" evidence="4">
    <location>
        <begin position="108"/>
        <end position="176"/>
    </location>
</feature>
<dbReference type="Gene3D" id="2.40.50.100">
    <property type="match status" value="1"/>
</dbReference>
<dbReference type="Gene3D" id="2.40.30.170">
    <property type="match status" value="1"/>
</dbReference>
<sequence>MKKTILTIIFGCSVVLALTGIAGQALAQTPTEKVSRPALTVAGVKPKLIDIPVKLSANGSIAAWQEAIISADVSGLRLLDIKAQVGDQVKKGQILAVFDDEQVLADVEQSRAALAEAEANLADAKVNADRARGVVSSGAISAQQINQFFTTAKTAAAKVQSAKAHLDNQLLKLKHTRLLANDDGVISARNATLGTVPGVGEELFRLLRQNRLEWRAEVTAAELLQLQPGQLVNLEVPGAPKVVGKIRALAPALDQRSRNALVYVDVPDAYRNGLRPGMFARGEIGLGAKSGLMVPLDAISLRDGFSFAYRIEQLDGEHAKVRQLKVQLGNTVGELVEILGGLNADDLLVASGAAFLADGDNVRVVSK</sequence>
<dbReference type="PANTHER" id="PTHR30469">
    <property type="entry name" value="MULTIDRUG RESISTANCE PROTEIN MDTA"/>
    <property type="match status" value="1"/>
</dbReference>
<dbReference type="EMBL" id="CP073754">
    <property type="protein sequence ID" value="QWF70084.1"/>
    <property type="molecule type" value="Genomic_DNA"/>
</dbReference>
<name>A0A975R9C3_9GAMM</name>
<evidence type="ECO:0000259" key="4">
    <source>
        <dbReference type="Pfam" id="PF25876"/>
    </source>
</evidence>
<dbReference type="InterPro" id="IPR006143">
    <property type="entry name" value="RND_pump_MFP"/>
</dbReference>
<gene>
    <name evidence="6" type="ORF">KEF85_12080</name>
</gene>
<evidence type="ECO:0000256" key="2">
    <source>
        <dbReference type="SAM" id="Coils"/>
    </source>
</evidence>
<dbReference type="Gene3D" id="2.40.420.20">
    <property type="match status" value="1"/>
</dbReference>
<dbReference type="Pfam" id="PF25876">
    <property type="entry name" value="HH_MFP_RND"/>
    <property type="match status" value="1"/>
</dbReference>
<dbReference type="InterPro" id="IPR058792">
    <property type="entry name" value="Beta-barrel_RND_2"/>
</dbReference>
<evidence type="ECO:0000259" key="5">
    <source>
        <dbReference type="Pfam" id="PF25954"/>
    </source>
</evidence>
<evidence type="ECO:0000313" key="7">
    <source>
        <dbReference type="Proteomes" id="UP000676649"/>
    </source>
</evidence>
<protein>
    <submittedName>
        <fullName evidence="6">Efflux RND transporter periplasmic adaptor subunit</fullName>
    </submittedName>
</protein>
<accession>A0A975R9C3</accession>
<keyword evidence="7" id="KW-1185">Reference proteome</keyword>
<comment type="similarity">
    <text evidence="1">Belongs to the membrane fusion protein (MFP) (TC 8.A.1) family.</text>
</comment>
<organism evidence="6 7">
    <name type="scientific">Methylomonas paludis</name>
    <dbReference type="NCBI Taxonomy" id="1173101"/>
    <lineage>
        <taxon>Bacteria</taxon>
        <taxon>Pseudomonadati</taxon>
        <taxon>Pseudomonadota</taxon>
        <taxon>Gammaproteobacteria</taxon>
        <taxon>Methylococcales</taxon>
        <taxon>Methylococcaceae</taxon>
        <taxon>Methylomonas</taxon>
    </lineage>
</organism>
<evidence type="ECO:0000256" key="3">
    <source>
        <dbReference type="SAM" id="SignalP"/>
    </source>
</evidence>
<dbReference type="Proteomes" id="UP000676649">
    <property type="component" value="Chromosome"/>
</dbReference>
<feature type="signal peptide" evidence="3">
    <location>
        <begin position="1"/>
        <end position="27"/>
    </location>
</feature>
<evidence type="ECO:0000256" key="1">
    <source>
        <dbReference type="ARBA" id="ARBA00009477"/>
    </source>
</evidence>
<keyword evidence="3" id="KW-0732">Signal</keyword>
<dbReference type="RefSeq" id="WP_215580907.1">
    <property type="nucleotide sequence ID" value="NZ_CP073754.1"/>
</dbReference>
<reference evidence="6" key="1">
    <citation type="submission" date="2021-04" db="EMBL/GenBank/DDBJ databases">
        <title>Draft genome sequence data of methanotrophic Methylovulum sp. strain S1L and Methylomonas sp. strain S2AM isolated from boreal lake water columns.</title>
        <authorList>
            <person name="Rissanen A.J."/>
            <person name="Mangayil R."/>
            <person name="Svenning M.M."/>
            <person name="Khanongnuch R."/>
        </authorList>
    </citation>
    <scope>NUCLEOTIDE SEQUENCE</scope>
    <source>
        <strain evidence="6">S2AM</strain>
    </source>
</reference>
<dbReference type="GO" id="GO:0015562">
    <property type="term" value="F:efflux transmembrane transporter activity"/>
    <property type="evidence" value="ECO:0007669"/>
    <property type="project" value="TreeGrafter"/>
</dbReference>
<evidence type="ECO:0000313" key="6">
    <source>
        <dbReference type="EMBL" id="QWF70084.1"/>
    </source>
</evidence>
<proteinExistence type="inferred from homology"/>
<dbReference type="PANTHER" id="PTHR30469:SF15">
    <property type="entry name" value="HLYD FAMILY OF SECRETION PROTEINS"/>
    <property type="match status" value="1"/>
</dbReference>
<dbReference type="GO" id="GO:1990281">
    <property type="term" value="C:efflux pump complex"/>
    <property type="evidence" value="ECO:0007669"/>
    <property type="project" value="TreeGrafter"/>
</dbReference>
<dbReference type="Gene3D" id="1.10.287.470">
    <property type="entry name" value="Helix hairpin bin"/>
    <property type="match status" value="1"/>
</dbReference>
<dbReference type="InterPro" id="IPR058624">
    <property type="entry name" value="MdtA-like_HH"/>
</dbReference>
<feature type="domain" description="CusB-like beta-barrel" evidence="5">
    <location>
        <begin position="216"/>
        <end position="283"/>
    </location>
</feature>
<keyword evidence="2" id="KW-0175">Coiled coil</keyword>
<feature type="chain" id="PRO_5037563120" evidence="3">
    <location>
        <begin position="28"/>
        <end position="367"/>
    </location>
</feature>
<feature type="coiled-coil region" evidence="2">
    <location>
        <begin position="107"/>
        <end position="134"/>
    </location>
</feature>
<dbReference type="Pfam" id="PF25954">
    <property type="entry name" value="Beta-barrel_RND_2"/>
    <property type="match status" value="1"/>
</dbReference>
<dbReference type="NCBIfam" id="TIGR01730">
    <property type="entry name" value="RND_mfp"/>
    <property type="match status" value="1"/>
</dbReference>
<dbReference type="AlphaFoldDB" id="A0A975R9C3"/>
<dbReference type="KEGG" id="mpad:KEF85_12080"/>
<dbReference type="SUPFAM" id="SSF111369">
    <property type="entry name" value="HlyD-like secretion proteins"/>
    <property type="match status" value="1"/>
</dbReference>